<accession>A0A426XWP5</accession>
<evidence type="ECO:0000313" key="2">
    <source>
        <dbReference type="EMBL" id="RRT43978.1"/>
    </source>
</evidence>
<feature type="region of interest" description="Disordered" evidence="1">
    <location>
        <begin position="120"/>
        <end position="178"/>
    </location>
</feature>
<protein>
    <submittedName>
        <fullName evidence="2">Uncharacterized protein</fullName>
    </submittedName>
</protein>
<reference evidence="2 3" key="1">
    <citation type="journal article" date="2014" name="Agronomy (Basel)">
        <title>A Draft Genome Sequence for Ensete ventricosum, the Drought-Tolerant Tree Against Hunger.</title>
        <authorList>
            <person name="Harrison J."/>
            <person name="Moore K.A."/>
            <person name="Paszkiewicz K."/>
            <person name="Jones T."/>
            <person name="Grant M."/>
            <person name="Ambacheew D."/>
            <person name="Muzemil S."/>
            <person name="Studholme D.J."/>
        </authorList>
    </citation>
    <scope>NUCLEOTIDE SEQUENCE [LARGE SCALE GENOMIC DNA]</scope>
</reference>
<dbReference type="AlphaFoldDB" id="A0A426XWP5"/>
<gene>
    <name evidence="2" type="ORF">B296_00045207</name>
</gene>
<dbReference type="EMBL" id="AMZH03016780">
    <property type="protein sequence ID" value="RRT43978.1"/>
    <property type="molecule type" value="Genomic_DNA"/>
</dbReference>
<feature type="region of interest" description="Disordered" evidence="1">
    <location>
        <begin position="1"/>
        <end position="22"/>
    </location>
</feature>
<sequence>MHPSWARGSSHGTSIGTSEGPDPFKADLEHLARFTGVLQRGDEPMPLQRASSGCYRVPSVSTSGGSPLAAMDLALAPDPHRLCVGVEVLWELLHISPTGLLLRSNLILEPLEEATYEQPASSFTKEGPFPPQPLARVGPSGDSFDPAQGPDAMVLSYEGATSSSKGLPAGPIPPTPGPSITLTAFGLSDASL</sequence>
<dbReference type="Proteomes" id="UP000287651">
    <property type="component" value="Unassembled WGS sequence"/>
</dbReference>
<evidence type="ECO:0000313" key="3">
    <source>
        <dbReference type="Proteomes" id="UP000287651"/>
    </source>
</evidence>
<evidence type="ECO:0000256" key="1">
    <source>
        <dbReference type="SAM" id="MobiDB-lite"/>
    </source>
</evidence>
<name>A0A426XWP5_ENSVE</name>
<comment type="caution">
    <text evidence="2">The sequence shown here is derived from an EMBL/GenBank/DDBJ whole genome shotgun (WGS) entry which is preliminary data.</text>
</comment>
<proteinExistence type="predicted"/>
<organism evidence="2 3">
    <name type="scientific">Ensete ventricosum</name>
    <name type="common">Abyssinian banana</name>
    <name type="synonym">Musa ensete</name>
    <dbReference type="NCBI Taxonomy" id="4639"/>
    <lineage>
        <taxon>Eukaryota</taxon>
        <taxon>Viridiplantae</taxon>
        <taxon>Streptophyta</taxon>
        <taxon>Embryophyta</taxon>
        <taxon>Tracheophyta</taxon>
        <taxon>Spermatophyta</taxon>
        <taxon>Magnoliopsida</taxon>
        <taxon>Liliopsida</taxon>
        <taxon>Zingiberales</taxon>
        <taxon>Musaceae</taxon>
        <taxon>Ensete</taxon>
    </lineage>
</organism>